<dbReference type="OMA" id="VFYFRAW"/>
<evidence type="ECO:0000256" key="9">
    <source>
        <dbReference type="ARBA" id="ARBA00023204"/>
    </source>
</evidence>
<keyword evidence="4" id="KW-0255">Endonuclease</keyword>
<dbReference type="InterPro" id="IPR011084">
    <property type="entry name" value="DRMBL"/>
</dbReference>
<evidence type="ECO:0000313" key="16">
    <source>
        <dbReference type="Proteomes" id="UP000258309"/>
    </source>
</evidence>
<dbReference type="GO" id="GO:0035312">
    <property type="term" value="F:5'-3' DNA exonuclease activity"/>
    <property type="evidence" value="ECO:0007669"/>
    <property type="project" value="TreeGrafter"/>
</dbReference>
<dbReference type="GO" id="GO:0006303">
    <property type="term" value="P:double-strand break repair via nonhomologous end joining"/>
    <property type="evidence" value="ECO:0007669"/>
    <property type="project" value="TreeGrafter"/>
</dbReference>
<evidence type="ECO:0000256" key="12">
    <source>
        <dbReference type="ARBA" id="ARBA00042677"/>
    </source>
</evidence>
<evidence type="ECO:0000256" key="10">
    <source>
        <dbReference type="ARBA" id="ARBA00023242"/>
    </source>
</evidence>
<feature type="non-terminal residue" evidence="15">
    <location>
        <position position="1"/>
    </location>
</feature>
<dbReference type="EMBL" id="NCSJ02000307">
    <property type="protein sequence ID" value="RFU25741.1"/>
    <property type="molecule type" value="Genomic_DNA"/>
</dbReference>
<keyword evidence="7" id="KW-0269">Exonuclease</keyword>
<feature type="domain" description="DNA repair metallo-beta-lactamase" evidence="14">
    <location>
        <begin position="449"/>
        <end position="479"/>
    </location>
</feature>
<dbReference type="OrthoDB" id="5561659at2759"/>
<keyword evidence="10" id="KW-0539">Nucleus</keyword>
<keyword evidence="3" id="KW-0540">Nuclease</keyword>
<dbReference type="GO" id="GO:0000723">
    <property type="term" value="P:telomere maintenance"/>
    <property type="evidence" value="ECO:0007669"/>
    <property type="project" value="TreeGrafter"/>
</dbReference>
<dbReference type="PANTHER" id="PTHR23240:SF8">
    <property type="entry name" value="PROTEIN ARTEMIS"/>
    <property type="match status" value="1"/>
</dbReference>
<evidence type="ECO:0000256" key="11">
    <source>
        <dbReference type="ARBA" id="ARBA00039759"/>
    </source>
</evidence>
<dbReference type="Proteomes" id="UP000258309">
    <property type="component" value="Unassembled WGS sequence"/>
</dbReference>
<dbReference type="GO" id="GO:0005634">
    <property type="term" value="C:nucleus"/>
    <property type="evidence" value="ECO:0007669"/>
    <property type="project" value="UniProtKB-SubCell"/>
</dbReference>
<dbReference type="STRING" id="5539.A0A3E2GXA0"/>
<proteinExistence type="inferred from homology"/>
<evidence type="ECO:0000313" key="15">
    <source>
        <dbReference type="EMBL" id="RFU25741.1"/>
    </source>
</evidence>
<dbReference type="GO" id="GO:0006310">
    <property type="term" value="P:DNA recombination"/>
    <property type="evidence" value="ECO:0007669"/>
    <property type="project" value="UniProtKB-KW"/>
</dbReference>
<evidence type="ECO:0000256" key="7">
    <source>
        <dbReference type="ARBA" id="ARBA00022839"/>
    </source>
</evidence>
<dbReference type="Pfam" id="PF23023">
    <property type="entry name" value="Anti-Pycsar_Apyc1"/>
    <property type="match status" value="1"/>
</dbReference>
<name>A0A3E2GXA0_SCYLI</name>
<comment type="similarity">
    <text evidence="2">Belongs to the DNA repair metallo-beta-lactamase (DRMBL) family.</text>
</comment>
<feature type="non-terminal residue" evidence="15">
    <location>
        <position position="688"/>
    </location>
</feature>
<sequence>MSTFKGILQEFPDIRIDYFRHHTNHRPPLACFLSHVHSDHLAGLESLKSPFIYCSAATKALLLRLERYPHRVNFERGILESRRQHYKHLKNLLKPIPLQTPTRIELGPGNEIQITLFDANHCTGAVMFLIEGNGKAVLYTGDVRSEPWFVNSLMRNPFLIPYAAGIKRIDCMYLDTSNIRPISFQTKAEGLKELLEKVAKYPDNTVFHLTAWTFGYEEVWMALSKALQSPVRGPETVCLQQMLTVPQIHVDKYKLKLYQSLGGGINGGDHSSLASKTHDAPALIGYMCGNTFQAGCLTNDCNVRIHSCEKRTNCPALKENTVWIRPIVTRNHRGEEMKEVGVGGGLGDLTESSELEVIDTDTITKLLHLFENAGKSLVGNVRKLLLNGLQSPTKTVSLSSLGLDSEGQISLADFTKTLTRPLNKKVDPAVNSRRSRGLETSAYNGLPKFITFPYSRHSSYEELCHLVREFNPRDIFPCTVDEANWNEGLSMESIFGHECSATSFRHDIEMRELHCHRYHSNLETLELPTEAVSRLTSSTSSFELHTDLPSSEFQKQRRRAILNDLDEIPAKRIRFNSDGPNSSPPPERLHGQSADLNGSTRQRKLNNTLLHPRQAPASGSTYSFSAHIHSESDVEARPSSCWDNCDELWRCYICGDELLTRFWPCEFCEPERFLLCWEEIDGDTGNCY</sequence>
<evidence type="ECO:0000256" key="3">
    <source>
        <dbReference type="ARBA" id="ARBA00022722"/>
    </source>
</evidence>
<keyword evidence="9" id="KW-0234">DNA repair</keyword>
<dbReference type="GO" id="GO:0004519">
    <property type="term" value="F:endonuclease activity"/>
    <property type="evidence" value="ECO:0007669"/>
    <property type="project" value="UniProtKB-KW"/>
</dbReference>
<evidence type="ECO:0000259" key="14">
    <source>
        <dbReference type="Pfam" id="PF07522"/>
    </source>
</evidence>
<keyword evidence="8" id="KW-0233">DNA recombination</keyword>
<evidence type="ECO:0000256" key="1">
    <source>
        <dbReference type="ARBA" id="ARBA00004123"/>
    </source>
</evidence>
<keyword evidence="5" id="KW-0227">DNA damage</keyword>
<evidence type="ECO:0000256" key="13">
    <source>
        <dbReference type="SAM" id="MobiDB-lite"/>
    </source>
</evidence>
<comment type="caution">
    <text evidence="15">The sequence shown here is derived from an EMBL/GenBank/DDBJ whole genome shotgun (WGS) entry which is preliminary data.</text>
</comment>
<reference evidence="15 16" key="1">
    <citation type="submission" date="2018-05" db="EMBL/GenBank/DDBJ databases">
        <title>Draft genome sequence of Scytalidium lignicola DSM 105466, a ubiquitous saprotrophic fungus.</title>
        <authorList>
            <person name="Buettner E."/>
            <person name="Gebauer A.M."/>
            <person name="Hofrichter M."/>
            <person name="Liers C."/>
            <person name="Kellner H."/>
        </authorList>
    </citation>
    <scope>NUCLEOTIDE SEQUENCE [LARGE SCALE GENOMIC DNA]</scope>
    <source>
        <strain evidence="15 16">DSM 105466</strain>
    </source>
</reference>
<dbReference type="GO" id="GO:0003684">
    <property type="term" value="F:damaged DNA binding"/>
    <property type="evidence" value="ECO:0007669"/>
    <property type="project" value="TreeGrafter"/>
</dbReference>
<comment type="subcellular location">
    <subcellularLocation>
        <location evidence="1">Nucleus</location>
    </subcellularLocation>
</comment>
<evidence type="ECO:0000256" key="8">
    <source>
        <dbReference type="ARBA" id="ARBA00023172"/>
    </source>
</evidence>
<gene>
    <name evidence="15" type="ORF">B7463_g10594</name>
</gene>
<protein>
    <recommendedName>
        <fullName evidence="11">Protein artemis</fullName>
    </recommendedName>
    <alternativeName>
        <fullName evidence="12">DNA cross-link repair 1C protein</fullName>
    </alternativeName>
</protein>
<keyword evidence="6" id="KW-0378">Hydrolase</keyword>
<feature type="region of interest" description="Disordered" evidence="13">
    <location>
        <begin position="573"/>
        <end position="598"/>
    </location>
</feature>
<evidence type="ECO:0000256" key="6">
    <source>
        <dbReference type="ARBA" id="ARBA00022801"/>
    </source>
</evidence>
<dbReference type="InterPro" id="IPR036866">
    <property type="entry name" value="RibonucZ/Hydroxyglut_hydro"/>
</dbReference>
<keyword evidence="16" id="KW-1185">Reference proteome</keyword>
<dbReference type="Pfam" id="PF07522">
    <property type="entry name" value="DRMBL"/>
    <property type="match status" value="1"/>
</dbReference>
<dbReference type="SUPFAM" id="SSF56281">
    <property type="entry name" value="Metallo-hydrolase/oxidoreductase"/>
    <property type="match status" value="1"/>
</dbReference>
<dbReference type="Gene3D" id="3.60.15.10">
    <property type="entry name" value="Ribonuclease Z/Hydroxyacylglutathione hydrolase-like"/>
    <property type="match status" value="1"/>
</dbReference>
<evidence type="ECO:0000256" key="5">
    <source>
        <dbReference type="ARBA" id="ARBA00022763"/>
    </source>
</evidence>
<evidence type="ECO:0000256" key="4">
    <source>
        <dbReference type="ARBA" id="ARBA00022759"/>
    </source>
</evidence>
<dbReference type="AlphaFoldDB" id="A0A3E2GXA0"/>
<dbReference type="GO" id="GO:0036297">
    <property type="term" value="P:interstrand cross-link repair"/>
    <property type="evidence" value="ECO:0007669"/>
    <property type="project" value="TreeGrafter"/>
</dbReference>
<accession>A0A3E2GXA0</accession>
<organism evidence="15 16">
    <name type="scientific">Scytalidium lignicola</name>
    <name type="common">Hyphomycete</name>
    <dbReference type="NCBI Taxonomy" id="5539"/>
    <lineage>
        <taxon>Eukaryota</taxon>
        <taxon>Fungi</taxon>
        <taxon>Dikarya</taxon>
        <taxon>Ascomycota</taxon>
        <taxon>Pezizomycotina</taxon>
        <taxon>Leotiomycetes</taxon>
        <taxon>Leotiomycetes incertae sedis</taxon>
        <taxon>Scytalidium</taxon>
    </lineage>
</organism>
<evidence type="ECO:0000256" key="2">
    <source>
        <dbReference type="ARBA" id="ARBA00010304"/>
    </source>
</evidence>
<dbReference type="PANTHER" id="PTHR23240">
    <property type="entry name" value="DNA CROSS-LINK REPAIR PROTEIN PSO2/SNM1-RELATED"/>
    <property type="match status" value="1"/>
</dbReference>